<dbReference type="InterPro" id="IPR027417">
    <property type="entry name" value="P-loop_NTPase"/>
</dbReference>
<evidence type="ECO:0000256" key="2">
    <source>
        <dbReference type="ARBA" id="ARBA00022517"/>
    </source>
</evidence>
<comment type="subunit">
    <text evidence="10">Monomer. Associates with 30S ribosomal subunit, binds 16S rRNA.</text>
</comment>
<gene>
    <name evidence="10" type="primary">rsgA</name>
    <name evidence="13" type="ORF">LX73_0347</name>
</gene>
<dbReference type="CDD" id="cd04466">
    <property type="entry name" value="S1_YloQ_GTPase"/>
    <property type="match status" value="1"/>
</dbReference>
<comment type="similarity">
    <text evidence="10">Belongs to the TRAFAC class YlqF/YawG GTPase family. RsgA subfamily.</text>
</comment>
<dbReference type="SUPFAM" id="SSF52540">
    <property type="entry name" value="P-loop containing nucleoside triphosphate hydrolases"/>
    <property type="match status" value="1"/>
</dbReference>
<dbReference type="Gene3D" id="1.10.40.50">
    <property type="entry name" value="Probable gtpase engc, domain 3"/>
    <property type="match status" value="1"/>
</dbReference>
<dbReference type="GO" id="GO:0005737">
    <property type="term" value="C:cytoplasm"/>
    <property type="evidence" value="ECO:0007669"/>
    <property type="project" value="UniProtKB-SubCell"/>
</dbReference>
<dbReference type="GO" id="GO:0042274">
    <property type="term" value="P:ribosomal small subunit biogenesis"/>
    <property type="evidence" value="ECO:0007669"/>
    <property type="project" value="UniProtKB-UniRule"/>
</dbReference>
<dbReference type="PROSITE" id="PS51721">
    <property type="entry name" value="G_CP"/>
    <property type="match status" value="1"/>
</dbReference>
<dbReference type="InterPro" id="IPR004881">
    <property type="entry name" value="Ribosome_biogen_GTPase_RsgA"/>
</dbReference>
<feature type="binding site" evidence="10">
    <location>
        <position position="299"/>
    </location>
    <ligand>
        <name>Zn(2+)</name>
        <dbReference type="ChEBI" id="CHEBI:29105"/>
    </ligand>
</feature>
<dbReference type="PANTHER" id="PTHR32120:SF11">
    <property type="entry name" value="SMALL RIBOSOMAL SUBUNIT BIOGENESIS GTPASE RSGA 1, MITOCHONDRIAL-RELATED"/>
    <property type="match status" value="1"/>
</dbReference>
<dbReference type="SUPFAM" id="SSF50249">
    <property type="entry name" value="Nucleic acid-binding proteins"/>
    <property type="match status" value="1"/>
</dbReference>
<evidence type="ECO:0000256" key="5">
    <source>
        <dbReference type="ARBA" id="ARBA00022741"/>
    </source>
</evidence>
<evidence type="ECO:0000256" key="6">
    <source>
        <dbReference type="ARBA" id="ARBA00022801"/>
    </source>
</evidence>
<dbReference type="Pfam" id="PF03193">
    <property type="entry name" value="RsgA_GTPase"/>
    <property type="match status" value="1"/>
</dbReference>
<keyword evidence="7 10" id="KW-0862">Zinc</keyword>
<evidence type="ECO:0000259" key="12">
    <source>
        <dbReference type="PROSITE" id="PS51721"/>
    </source>
</evidence>
<sequence length="334" mass="38083">MKSPRFIGVTSLFLDLTQPLNQTSFYLAHRGQVVESTGSWYEVSYDEQESTANIQCRLPGRFRLDNSALTNPIAVGDFVHFTINDDGSGSIKEIEDRQNYLIRKATHHQQGNQILAANIDQAYVVQSIKKPNIKQQFIDRFLVTCEAYQVNGRIVFNKMDLCEDSRHQVHYLTDLYQSIGYEVLQTSIYDEDSIESLKNDLHQKTSVMVGLSGVGKTSLLNHINPNINRKVRDISSYNEKGKHTTTFAKLLPLVNDGYLVDTPGIREFGLVNFDPWELSLFFPEMLEPRKQCKFNNCTHSHEPGCGVVQAFENGDIDASRYQSYLHMLESLEDD</sequence>
<evidence type="ECO:0000259" key="11">
    <source>
        <dbReference type="PROSITE" id="PS50936"/>
    </source>
</evidence>
<feature type="domain" description="CP-type G" evidence="12">
    <location>
        <begin position="108"/>
        <end position="268"/>
    </location>
</feature>
<evidence type="ECO:0000256" key="4">
    <source>
        <dbReference type="ARBA" id="ARBA00022730"/>
    </source>
</evidence>
<dbReference type="GO" id="GO:0005525">
    <property type="term" value="F:GTP binding"/>
    <property type="evidence" value="ECO:0007669"/>
    <property type="project" value="UniProtKB-UniRule"/>
</dbReference>
<dbReference type="EC" id="3.6.1.-" evidence="10"/>
<feature type="domain" description="EngC GTPase" evidence="11">
    <location>
        <begin position="117"/>
        <end position="266"/>
    </location>
</feature>
<feature type="binding site" evidence="10">
    <location>
        <begin position="157"/>
        <end position="160"/>
    </location>
    <ligand>
        <name>GTP</name>
        <dbReference type="ChEBI" id="CHEBI:37565"/>
    </ligand>
</feature>
<dbReference type="CDD" id="cd01854">
    <property type="entry name" value="YjeQ_EngC"/>
    <property type="match status" value="1"/>
</dbReference>
<keyword evidence="14" id="KW-1185">Reference proteome</keyword>
<organism evidence="13 14">
    <name type="scientific">Fodinibius salinus</name>
    <dbReference type="NCBI Taxonomy" id="860790"/>
    <lineage>
        <taxon>Bacteria</taxon>
        <taxon>Pseudomonadati</taxon>
        <taxon>Balneolota</taxon>
        <taxon>Balneolia</taxon>
        <taxon>Balneolales</taxon>
        <taxon>Balneolaceae</taxon>
        <taxon>Fodinibius</taxon>
    </lineage>
</organism>
<dbReference type="InterPro" id="IPR030378">
    <property type="entry name" value="G_CP_dom"/>
</dbReference>
<keyword evidence="9 10" id="KW-0342">GTP-binding</keyword>
<dbReference type="GO" id="GO:0003924">
    <property type="term" value="F:GTPase activity"/>
    <property type="evidence" value="ECO:0007669"/>
    <property type="project" value="UniProtKB-UniRule"/>
</dbReference>
<feature type="binding site" evidence="10">
    <location>
        <begin position="210"/>
        <end position="218"/>
    </location>
    <ligand>
        <name>GTP</name>
        <dbReference type="ChEBI" id="CHEBI:37565"/>
    </ligand>
</feature>
<dbReference type="NCBIfam" id="TIGR00157">
    <property type="entry name" value="ribosome small subunit-dependent GTPase A"/>
    <property type="match status" value="1"/>
</dbReference>
<comment type="cofactor">
    <cofactor evidence="10">
        <name>Zn(2+)</name>
        <dbReference type="ChEBI" id="CHEBI:29105"/>
    </cofactor>
    <text evidence="10">Binds 1 zinc ion per subunit.</text>
</comment>
<comment type="function">
    <text evidence="10">One of several proteins that assist in the late maturation steps of the functional core of the 30S ribosomal subunit. Helps release RbfA from mature subunits. May play a role in the assembly of ribosomal proteins into the subunit. Circularly permuted GTPase that catalyzes slow GTP hydrolysis, GTPase activity is stimulated by the 30S ribosomal subunit.</text>
</comment>
<keyword evidence="1 10" id="KW-0963">Cytoplasm</keyword>
<dbReference type="AlphaFoldDB" id="A0A5D3YMQ5"/>
<evidence type="ECO:0000256" key="1">
    <source>
        <dbReference type="ARBA" id="ARBA00022490"/>
    </source>
</evidence>
<comment type="caution">
    <text evidence="13">The sequence shown here is derived from an EMBL/GenBank/DDBJ whole genome shotgun (WGS) entry which is preliminary data.</text>
</comment>
<protein>
    <recommendedName>
        <fullName evidence="10">Small ribosomal subunit biogenesis GTPase RsgA</fullName>
        <ecNumber evidence="10">3.6.1.-</ecNumber>
    </recommendedName>
</protein>
<dbReference type="GO" id="GO:0046872">
    <property type="term" value="F:metal ion binding"/>
    <property type="evidence" value="ECO:0007669"/>
    <property type="project" value="UniProtKB-KW"/>
</dbReference>
<dbReference type="Gene3D" id="3.40.50.300">
    <property type="entry name" value="P-loop containing nucleotide triphosphate hydrolases"/>
    <property type="match status" value="1"/>
</dbReference>
<accession>A0A5D3YMQ5</accession>
<reference evidence="13 14" key="1">
    <citation type="submission" date="2019-07" db="EMBL/GenBank/DDBJ databases">
        <title>Genomic Encyclopedia of Archaeal and Bacterial Type Strains, Phase II (KMG-II): from individual species to whole genera.</title>
        <authorList>
            <person name="Goeker M."/>
        </authorList>
    </citation>
    <scope>NUCLEOTIDE SEQUENCE [LARGE SCALE GENOMIC DNA]</scope>
    <source>
        <strain evidence="13 14">DSM 21935</strain>
    </source>
</reference>
<evidence type="ECO:0000256" key="7">
    <source>
        <dbReference type="ARBA" id="ARBA00022833"/>
    </source>
</evidence>
<keyword evidence="6 10" id="KW-0378">Hydrolase</keyword>
<evidence type="ECO:0000256" key="3">
    <source>
        <dbReference type="ARBA" id="ARBA00022723"/>
    </source>
</evidence>
<evidence type="ECO:0000256" key="10">
    <source>
        <dbReference type="HAMAP-Rule" id="MF_01820"/>
    </source>
</evidence>
<keyword evidence="8 10" id="KW-0694">RNA-binding</keyword>
<keyword evidence="2 10" id="KW-0690">Ribosome biogenesis</keyword>
<comment type="subcellular location">
    <subcellularLocation>
        <location evidence="10">Cytoplasm</location>
    </subcellularLocation>
</comment>
<dbReference type="HAMAP" id="MF_01820">
    <property type="entry name" value="GTPase_RsgA"/>
    <property type="match status" value="1"/>
</dbReference>
<proteinExistence type="inferred from homology"/>
<dbReference type="InterPro" id="IPR010914">
    <property type="entry name" value="RsgA_GTPase_dom"/>
</dbReference>
<evidence type="ECO:0000313" key="14">
    <source>
        <dbReference type="Proteomes" id="UP000324595"/>
    </source>
</evidence>
<keyword evidence="4 10" id="KW-0699">rRNA-binding</keyword>
<evidence type="ECO:0000256" key="8">
    <source>
        <dbReference type="ARBA" id="ARBA00022884"/>
    </source>
</evidence>
<dbReference type="EMBL" id="VNHY01000001">
    <property type="protein sequence ID" value="TYP95052.1"/>
    <property type="molecule type" value="Genomic_DNA"/>
</dbReference>
<name>A0A5D3YMQ5_9BACT</name>
<keyword evidence="3 10" id="KW-0479">Metal-binding</keyword>
<evidence type="ECO:0000313" key="13">
    <source>
        <dbReference type="EMBL" id="TYP95052.1"/>
    </source>
</evidence>
<feature type="binding site" evidence="10">
    <location>
        <position position="292"/>
    </location>
    <ligand>
        <name>Zn(2+)</name>
        <dbReference type="ChEBI" id="CHEBI:29105"/>
    </ligand>
</feature>
<dbReference type="InterPro" id="IPR012340">
    <property type="entry name" value="NA-bd_OB-fold"/>
</dbReference>
<dbReference type="GO" id="GO:0019843">
    <property type="term" value="F:rRNA binding"/>
    <property type="evidence" value="ECO:0007669"/>
    <property type="project" value="UniProtKB-KW"/>
</dbReference>
<dbReference type="Pfam" id="PF16745">
    <property type="entry name" value="RsgA_N"/>
    <property type="match status" value="1"/>
</dbReference>
<dbReference type="InterPro" id="IPR031944">
    <property type="entry name" value="RsgA_N"/>
</dbReference>
<dbReference type="Gene3D" id="2.40.50.140">
    <property type="entry name" value="Nucleic acid-binding proteins"/>
    <property type="match status" value="1"/>
</dbReference>
<dbReference type="PANTHER" id="PTHR32120">
    <property type="entry name" value="SMALL RIBOSOMAL SUBUNIT BIOGENESIS GTPASE RSGA"/>
    <property type="match status" value="1"/>
</dbReference>
<feature type="binding site" evidence="10">
    <location>
        <position position="297"/>
    </location>
    <ligand>
        <name>Zn(2+)</name>
        <dbReference type="ChEBI" id="CHEBI:29105"/>
    </ligand>
</feature>
<dbReference type="Proteomes" id="UP000324595">
    <property type="component" value="Unassembled WGS sequence"/>
</dbReference>
<dbReference type="PROSITE" id="PS50936">
    <property type="entry name" value="ENGC_GTPASE"/>
    <property type="match status" value="1"/>
</dbReference>
<keyword evidence="5 10" id="KW-0547">Nucleotide-binding</keyword>
<feature type="binding site" evidence="10">
    <location>
        <position position="305"/>
    </location>
    <ligand>
        <name>Zn(2+)</name>
        <dbReference type="ChEBI" id="CHEBI:29105"/>
    </ligand>
</feature>
<evidence type="ECO:0000256" key="9">
    <source>
        <dbReference type="ARBA" id="ARBA00023134"/>
    </source>
</evidence>